<keyword evidence="3 6" id="KW-1133">Transmembrane helix</keyword>
<accession>A0ABR4IZQ7</accession>
<feature type="transmembrane region" description="Helical" evidence="6">
    <location>
        <begin position="80"/>
        <end position="97"/>
    </location>
</feature>
<evidence type="ECO:0000256" key="1">
    <source>
        <dbReference type="ARBA" id="ARBA00004141"/>
    </source>
</evidence>
<dbReference type="EMBL" id="JBFXLS010000004">
    <property type="protein sequence ID" value="KAL2833260.1"/>
    <property type="molecule type" value="Genomic_DNA"/>
</dbReference>
<dbReference type="InterPro" id="IPR004841">
    <property type="entry name" value="AA-permease/SLC12A_dom"/>
</dbReference>
<feature type="compositionally biased region" description="Basic and acidic residues" evidence="5">
    <location>
        <begin position="54"/>
        <end position="64"/>
    </location>
</feature>
<evidence type="ECO:0000256" key="3">
    <source>
        <dbReference type="ARBA" id="ARBA00022989"/>
    </source>
</evidence>
<gene>
    <name evidence="8" type="ORF">BDW59DRAFT_77647</name>
</gene>
<comment type="subcellular location">
    <subcellularLocation>
        <location evidence="1">Membrane</location>
        <topology evidence="1">Multi-pass membrane protein</topology>
    </subcellularLocation>
</comment>
<name>A0ABR4IZQ7_9EURO</name>
<keyword evidence="9" id="KW-1185">Reference proteome</keyword>
<comment type="caution">
    <text evidence="8">The sequence shown here is derived from an EMBL/GenBank/DDBJ whole genome shotgun (WGS) entry which is preliminary data.</text>
</comment>
<evidence type="ECO:0000259" key="7">
    <source>
        <dbReference type="Pfam" id="PF00324"/>
    </source>
</evidence>
<evidence type="ECO:0000313" key="8">
    <source>
        <dbReference type="EMBL" id="KAL2833260.1"/>
    </source>
</evidence>
<evidence type="ECO:0000256" key="6">
    <source>
        <dbReference type="SAM" id="Phobius"/>
    </source>
</evidence>
<dbReference type="Gene3D" id="1.20.1740.10">
    <property type="entry name" value="Amino acid/polyamine transporter I"/>
    <property type="match status" value="1"/>
</dbReference>
<sequence length="178" mass="19655">MSKSSPDPESAPPRPFATHGGSSPSVNRLEPGTGGLTKRTGIQHELTEKNTIIDNREESMEEGSKPVYDYTHRTLKPRHVQLIGIGGTIGTALYVQIGQTLAKGGPGSLFLAFTIWCCVILCITVCTVPFHLSPVLHRRQQPLRPKRLVRTSSLPCARRIQCLLPNCSHTSYFFPFDM</sequence>
<dbReference type="Pfam" id="PF00324">
    <property type="entry name" value="AA_permease"/>
    <property type="match status" value="1"/>
</dbReference>
<evidence type="ECO:0000256" key="2">
    <source>
        <dbReference type="ARBA" id="ARBA00022692"/>
    </source>
</evidence>
<protein>
    <recommendedName>
        <fullName evidence="7">Amino acid permease/ SLC12A domain-containing protein</fullName>
    </recommendedName>
</protein>
<evidence type="ECO:0000313" key="9">
    <source>
        <dbReference type="Proteomes" id="UP001610335"/>
    </source>
</evidence>
<proteinExistence type="predicted"/>
<evidence type="ECO:0000256" key="5">
    <source>
        <dbReference type="SAM" id="MobiDB-lite"/>
    </source>
</evidence>
<keyword evidence="2 6" id="KW-0812">Transmembrane</keyword>
<dbReference type="Proteomes" id="UP001610335">
    <property type="component" value="Unassembled WGS sequence"/>
</dbReference>
<dbReference type="PANTHER" id="PTHR43341">
    <property type="entry name" value="AMINO ACID PERMEASE"/>
    <property type="match status" value="1"/>
</dbReference>
<feature type="region of interest" description="Disordered" evidence="5">
    <location>
        <begin position="1"/>
        <end position="64"/>
    </location>
</feature>
<dbReference type="InterPro" id="IPR050524">
    <property type="entry name" value="APC_YAT"/>
</dbReference>
<evidence type="ECO:0000256" key="4">
    <source>
        <dbReference type="ARBA" id="ARBA00023136"/>
    </source>
</evidence>
<feature type="domain" description="Amino acid permease/ SLC12A" evidence="7">
    <location>
        <begin position="79"/>
        <end position="127"/>
    </location>
</feature>
<reference evidence="8 9" key="1">
    <citation type="submission" date="2024-07" db="EMBL/GenBank/DDBJ databases">
        <title>Section-level genome sequencing and comparative genomics of Aspergillus sections Usti and Cavernicolus.</title>
        <authorList>
            <consortium name="Lawrence Berkeley National Laboratory"/>
            <person name="Nybo J.L."/>
            <person name="Vesth T.C."/>
            <person name="Theobald S."/>
            <person name="Frisvad J.C."/>
            <person name="Larsen T.O."/>
            <person name="Kjaerboelling I."/>
            <person name="Rothschild-Mancinelli K."/>
            <person name="Lyhne E.K."/>
            <person name="Kogle M.E."/>
            <person name="Barry K."/>
            <person name="Clum A."/>
            <person name="Na H."/>
            <person name="Ledsgaard L."/>
            <person name="Lin J."/>
            <person name="Lipzen A."/>
            <person name="Kuo A."/>
            <person name="Riley R."/>
            <person name="Mondo S."/>
            <person name="LaButti K."/>
            <person name="Haridas S."/>
            <person name="Pangalinan J."/>
            <person name="Salamov A.A."/>
            <person name="Simmons B.A."/>
            <person name="Magnuson J.K."/>
            <person name="Chen J."/>
            <person name="Drula E."/>
            <person name="Henrissat B."/>
            <person name="Wiebenga A."/>
            <person name="Lubbers R.J."/>
            <person name="Gomes A.C."/>
            <person name="Makela M.R."/>
            <person name="Stajich J."/>
            <person name="Grigoriev I.V."/>
            <person name="Mortensen U.H."/>
            <person name="De vries R.P."/>
            <person name="Baker S.E."/>
            <person name="Andersen M.R."/>
        </authorList>
    </citation>
    <scope>NUCLEOTIDE SEQUENCE [LARGE SCALE GENOMIC DNA]</scope>
    <source>
        <strain evidence="8 9">CBS 600.67</strain>
    </source>
</reference>
<dbReference type="PANTHER" id="PTHR43341:SF15">
    <property type="entry name" value="GENERAL AMINO ACID PERMEASE AGP2"/>
    <property type="match status" value="1"/>
</dbReference>
<feature type="transmembrane region" description="Helical" evidence="6">
    <location>
        <begin position="109"/>
        <end position="132"/>
    </location>
</feature>
<organism evidence="8 9">
    <name type="scientific">Aspergillus cavernicola</name>
    <dbReference type="NCBI Taxonomy" id="176166"/>
    <lineage>
        <taxon>Eukaryota</taxon>
        <taxon>Fungi</taxon>
        <taxon>Dikarya</taxon>
        <taxon>Ascomycota</taxon>
        <taxon>Pezizomycotina</taxon>
        <taxon>Eurotiomycetes</taxon>
        <taxon>Eurotiomycetidae</taxon>
        <taxon>Eurotiales</taxon>
        <taxon>Aspergillaceae</taxon>
        <taxon>Aspergillus</taxon>
        <taxon>Aspergillus subgen. Nidulantes</taxon>
    </lineage>
</organism>
<keyword evidence="4 6" id="KW-0472">Membrane</keyword>